<comment type="similarity">
    <text evidence="8">Belongs to the DNA polymerase type-B-like family. GLD2 subfamily.</text>
</comment>
<name>A0A3M6TG04_POCDA</name>
<comment type="subcellular location">
    <subcellularLocation>
        <location evidence="3">Cytoplasm</location>
    </subcellularLocation>
</comment>
<evidence type="ECO:0000256" key="2">
    <source>
        <dbReference type="ARBA" id="ARBA00001946"/>
    </source>
</evidence>
<evidence type="ECO:0000313" key="11">
    <source>
        <dbReference type="EMBL" id="RMX40239.1"/>
    </source>
</evidence>
<dbReference type="PANTHER" id="PTHR12271:SF40">
    <property type="entry name" value="POLY(A) RNA POLYMERASE GLD2"/>
    <property type="match status" value="1"/>
</dbReference>
<dbReference type="InterPro" id="IPR002058">
    <property type="entry name" value="PAP_assoc"/>
</dbReference>
<dbReference type="InterPro" id="IPR043519">
    <property type="entry name" value="NT_sf"/>
</dbReference>
<dbReference type="GO" id="GO:1990817">
    <property type="term" value="F:poly(A) RNA polymerase activity"/>
    <property type="evidence" value="ECO:0007669"/>
    <property type="project" value="TreeGrafter"/>
</dbReference>
<evidence type="ECO:0000313" key="12">
    <source>
        <dbReference type="Proteomes" id="UP000275408"/>
    </source>
</evidence>
<dbReference type="Pfam" id="PF03828">
    <property type="entry name" value="PAP_assoc"/>
    <property type="match status" value="1"/>
</dbReference>
<dbReference type="STRING" id="46731.A0A3M6TG04"/>
<dbReference type="OrthoDB" id="2274644at2759"/>
<evidence type="ECO:0000259" key="10">
    <source>
        <dbReference type="Pfam" id="PF22600"/>
    </source>
</evidence>
<evidence type="ECO:0000256" key="8">
    <source>
        <dbReference type="ARBA" id="ARBA00038491"/>
    </source>
</evidence>
<gene>
    <name evidence="11" type="ORF">pdam_00014364</name>
</gene>
<reference evidence="11 12" key="1">
    <citation type="journal article" date="2018" name="Sci. Rep.">
        <title>Comparative analysis of the Pocillopora damicornis genome highlights role of immune system in coral evolution.</title>
        <authorList>
            <person name="Cunning R."/>
            <person name="Bay R.A."/>
            <person name="Gillette P."/>
            <person name="Baker A.C."/>
            <person name="Traylor-Knowles N."/>
        </authorList>
    </citation>
    <scope>NUCLEOTIDE SEQUENCE [LARGE SCALE GENOMIC DNA]</scope>
    <source>
        <strain evidence="11">RSMAS</strain>
        <tissue evidence="11">Whole animal</tissue>
    </source>
</reference>
<comment type="cofactor">
    <cofactor evidence="2">
        <name>Mg(2+)</name>
        <dbReference type="ChEBI" id="CHEBI:18420"/>
    </cofactor>
</comment>
<organism evidence="11 12">
    <name type="scientific">Pocillopora damicornis</name>
    <name type="common">Cauliflower coral</name>
    <name type="synonym">Millepora damicornis</name>
    <dbReference type="NCBI Taxonomy" id="46731"/>
    <lineage>
        <taxon>Eukaryota</taxon>
        <taxon>Metazoa</taxon>
        <taxon>Cnidaria</taxon>
        <taxon>Anthozoa</taxon>
        <taxon>Hexacorallia</taxon>
        <taxon>Scleractinia</taxon>
        <taxon>Astrocoeniina</taxon>
        <taxon>Pocilloporidae</taxon>
        <taxon>Pocillopora</taxon>
    </lineage>
</organism>
<dbReference type="Proteomes" id="UP000275408">
    <property type="component" value="Unassembled WGS sequence"/>
</dbReference>
<comment type="caution">
    <text evidence="11">The sequence shown here is derived from an EMBL/GenBank/DDBJ whole genome shotgun (WGS) entry which is preliminary data.</text>
</comment>
<dbReference type="GO" id="GO:0005737">
    <property type="term" value="C:cytoplasm"/>
    <property type="evidence" value="ECO:0007669"/>
    <property type="project" value="UniProtKB-SubCell"/>
</dbReference>
<keyword evidence="4" id="KW-0963">Cytoplasm</keyword>
<dbReference type="PANTHER" id="PTHR12271">
    <property type="entry name" value="POLY A POLYMERASE CID PAP -RELATED"/>
    <property type="match status" value="1"/>
</dbReference>
<dbReference type="CDD" id="cd05402">
    <property type="entry name" value="NT_PAP_TUTase"/>
    <property type="match status" value="1"/>
</dbReference>
<evidence type="ECO:0000256" key="6">
    <source>
        <dbReference type="ARBA" id="ARBA00022723"/>
    </source>
</evidence>
<evidence type="ECO:0000256" key="4">
    <source>
        <dbReference type="ARBA" id="ARBA00022490"/>
    </source>
</evidence>
<protein>
    <submittedName>
        <fullName evidence="11">Uncharacterized protein</fullName>
    </submittedName>
</protein>
<evidence type="ECO:0000256" key="1">
    <source>
        <dbReference type="ARBA" id="ARBA00001936"/>
    </source>
</evidence>
<keyword evidence="5" id="KW-0808">Transferase</keyword>
<dbReference type="GO" id="GO:0031123">
    <property type="term" value="P:RNA 3'-end processing"/>
    <property type="evidence" value="ECO:0007669"/>
    <property type="project" value="TreeGrafter"/>
</dbReference>
<sequence>LLVPGKIHPWFRELIVHFITSMAAFAFARTRDLLTHDIIQKCESVKESNATTRKKKRWCEVLEQNIERIYPNRKLILVGSSTTSFAIEGCDVDLTIIRTDSPPFYGFESGLQILSRIRDALIARTSINTELISSAVVPILKLKDRHEGLEGDISVDIQNSIFNTYLQKCYGRMDPRVTPLVVTVKHWAQESGITGAHYHKLSGFAVVLLVIYYLQRGCSPPVLHSLQDLNPIHFTTTATASITAEKLMSDSLPAVVTSYNSANTATLGELLVGFFNFYCNFDWHQVLSVRLAGPRRVPIDKKWTRPYIRIEDPFDQKNVTRAVYEFSGFCDIKQAFNTAKTRLAYGQCRLHEIF</sequence>
<accession>A0A3M6TG04</accession>
<dbReference type="AlphaFoldDB" id="A0A3M6TG04"/>
<keyword evidence="12" id="KW-1185">Reference proteome</keyword>
<feature type="domain" description="Poly(A) RNA polymerase mitochondrial-like central palm" evidence="10">
    <location>
        <begin position="34"/>
        <end position="171"/>
    </location>
</feature>
<dbReference type="InterPro" id="IPR054708">
    <property type="entry name" value="MTPAP-like_central"/>
</dbReference>
<keyword evidence="7" id="KW-0460">Magnesium</keyword>
<dbReference type="Pfam" id="PF22600">
    <property type="entry name" value="MTPAP-like_central"/>
    <property type="match status" value="1"/>
</dbReference>
<dbReference type="SUPFAM" id="SSF81301">
    <property type="entry name" value="Nucleotidyltransferase"/>
    <property type="match status" value="1"/>
</dbReference>
<feature type="non-terminal residue" evidence="11">
    <location>
        <position position="1"/>
    </location>
</feature>
<evidence type="ECO:0000256" key="5">
    <source>
        <dbReference type="ARBA" id="ARBA00022679"/>
    </source>
</evidence>
<dbReference type="Gene3D" id="1.10.1410.10">
    <property type="match status" value="1"/>
</dbReference>
<evidence type="ECO:0000259" key="9">
    <source>
        <dbReference type="Pfam" id="PF03828"/>
    </source>
</evidence>
<evidence type="ECO:0000256" key="3">
    <source>
        <dbReference type="ARBA" id="ARBA00004496"/>
    </source>
</evidence>
<comment type="cofactor">
    <cofactor evidence="1">
        <name>Mn(2+)</name>
        <dbReference type="ChEBI" id="CHEBI:29035"/>
    </cofactor>
</comment>
<feature type="domain" description="PAP-associated" evidence="9">
    <location>
        <begin position="266"/>
        <end position="318"/>
    </location>
</feature>
<dbReference type="EMBL" id="RCHS01003672">
    <property type="protein sequence ID" value="RMX40239.1"/>
    <property type="molecule type" value="Genomic_DNA"/>
</dbReference>
<proteinExistence type="inferred from homology"/>
<dbReference type="GO" id="GO:0046872">
    <property type="term" value="F:metal ion binding"/>
    <property type="evidence" value="ECO:0007669"/>
    <property type="project" value="UniProtKB-KW"/>
</dbReference>
<evidence type="ECO:0000256" key="7">
    <source>
        <dbReference type="ARBA" id="ARBA00022842"/>
    </source>
</evidence>
<dbReference type="SUPFAM" id="SSF81631">
    <property type="entry name" value="PAP/OAS1 substrate-binding domain"/>
    <property type="match status" value="1"/>
</dbReference>
<keyword evidence="6" id="KW-0479">Metal-binding</keyword>
<dbReference type="Gene3D" id="3.30.460.10">
    <property type="entry name" value="Beta Polymerase, domain 2"/>
    <property type="match status" value="1"/>
</dbReference>